<dbReference type="Gene3D" id="3.60.10.10">
    <property type="entry name" value="Endonuclease/exonuclease/phosphatase"/>
    <property type="match status" value="1"/>
</dbReference>
<reference evidence="1" key="1">
    <citation type="submission" date="2022-06" db="EMBL/GenBank/DDBJ databases">
        <authorList>
            <consortium name="SYNGENTA / RWTH Aachen University"/>
        </authorList>
    </citation>
    <scope>NUCLEOTIDE SEQUENCE</scope>
</reference>
<dbReference type="AlphaFoldDB" id="A0AAV0BB30"/>
<evidence type="ECO:0000313" key="2">
    <source>
        <dbReference type="Proteomes" id="UP001153365"/>
    </source>
</evidence>
<accession>A0AAV0BB30</accession>
<organism evidence="1 2">
    <name type="scientific">Phakopsora pachyrhizi</name>
    <name type="common">Asian soybean rust disease fungus</name>
    <dbReference type="NCBI Taxonomy" id="170000"/>
    <lineage>
        <taxon>Eukaryota</taxon>
        <taxon>Fungi</taxon>
        <taxon>Dikarya</taxon>
        <taxon>Basidiomycota</taxon>
        <taxon>Pucciniomycotina</taxon>
        <taxon>Pucciniomycetes</taxon>
        <taxon>Pucciniales</taxon>
        <taxon>Phakopsoraceae</taxon>
        <taxon>Phakopsora</taxon>
    </lineage>
</organism>
<dbReference type="EMBL" id="CALTRL010004928">
    <property type="protein sequence ID" value="CAH7683812.1"/>
    <property type="molecule type" value="Genomic_DNA"/>
</dbReference>
<gene>
    <name evidence="1" type="ORF">PPACK8108_LOCUS17551</name>
</gene>
<dbReference type="InterPro" id="IPR036691">
    <property type="entry name" value="Endo/exonu/phosph_ase_sf"/>
</dbReference>
<sequence>MTLSLIINNTAHFFVTNTGNLTTPQLHTALQYTLRHTPQVYKNIVKITHVLQPNQRQRFDLWIKTECAAGLQQLLHLDYKGRLALQTSIEASSLPAQAIQLTSMLPQYRLTRWKAYRDRPPKQDRYLPKPTGPTPKNMLTWNINGLQSKISMLKGLITTIQVGVIAVQEHLWQVHQLTLHIENYVLFEKPKEKEFCGHCVYVHKNIAVHEIDTTCKHIIHLKVFGLTGSKPWNLLANQAMETTTFHPSLYCQRSPSLLYTYGHQLNLTVDKKELSTRRHGNTPERYIDHYIHTPNKTTLNPIIKVDTATTDISDRWPVVMTYSSSPPPPLAPQKKGNKKAISGHGLLLALFNKWDVLQTAEIKGETNLNTQATAWSSTLTKIGEELQFLRYPPSLNDKIHFDRKTADAIKNKSPEYLIHHLAGITPLVISKTSDTTPHLPFLSAAARRKKLSTTNSPKEIFRD</sequence>
<protein>
    <submittedName>
        <fullName evidence="1">Uncharacterized protein</fullName>
    </submittedName>
</protein>
<name>A0AAV0BB30_PHAPC</name>
<dbReference type="SUPFAM" id="SSF56219">
    <property type="entry name" value="DNase I-like"/>
    <property type="match status" value="1"/>
</dbReference>
<comment type="caution">
    <text evidence="1">The sequence shown here is derived from an EMBL/GenBank/DDBJ whole genome shotgun (WGS) entry which is preliminary data.</text>
</comment>
<dbReference type="Proteomes" id="UP001153365">
    <property type="component" value="Unassembled WGS sequence"/>
</dbReference>
<proteinExistence type="predicted"/>
<evidence type="ECO:0000313" key="1">
    <source>
        <dbReference type="EMBL" id="CAH7683812.1"/>
    </source>
</evidence>
<keyword evidence="2" id="KW-1185">Reference proteome</keyword>